<feature type="transmembrane region" description="Helical" evidence="1">
    <location>
        <begin position="42"/>
        <end position="75"/>
    </location>
</feature>
<feature type="transmembrane region" description="Helical" evidence="1">
    <location>
        <begin position="209"/>
        <end position="231"/>
    </location>
</feature>
<organism evidence="2 3">
    <name type="scientific">Thermoanaerobacter mathranii subsp. mathranii (strain DSM 11426 / CCUG 53645 / CIP 108742 / A3)</name>
    <dbReference type="NCBI Taxonomy" id="583358"/>
    <lineage>
        <taxon>Bacteria</taxon>
        <taxon>Bacillati</taxon>
        <taxon>Bacillota</taxon>
        <taxon>Clostridia</taxon>
        <taxon>Thermoanaerobacterales</taxon>
        <taxon>Thermoanaerobacteraceae</taxon>
        <taxon>Thermoanaerobacter</taxon>
    </lineage>
</organism>
<reference evidence="2 3" key="1">
    <citation type="submission" date="2010-05" db="EMBL/GenBank/DDBJ databases">
        <title>Complete sequence of Thermoanaerobacter mathranii subsp. mathranii mathranii str. A3.</title>
        <authorList>
            <consortium name="US DOE Joint Genome Institute"/>
            <person name="Lucas S."/>
            <person name="Copeland A."/>
            <person name="Lapidus A."/>
            <person name="Cheng J.-F."/>
            <person name="Bruce D."/>
            <person name="Goodwin L."/>
            <person name="Pitluck S."/>
            <person name="Held B."/>
            <person name="Detter J.C."/>
            <person name="Han C."/>
            <person name="Tapia R."/>
            <person name="Land M."/>
            <person name="Hauser L."/>
            <person name="Kyrpides N."/>
            <person name="Mikhailova N."/>
            <person name="Zhou J."/>
            <person name="Hemme C."/>
            <person name="Woyke T."/>
        </authorList>
    </citation>
    <scope>NUCLEOTIDE SEQUENCE [LARGE SCALE GENOMIC DNA]</scope>
    <source>
        <strain evidence="2 3">A3</strain>
    </source>
</reference>
<dbReference type="Proteomes" id="UP000002064">
    <property type="component" value="Chromosome"/>
</dbReference>
<feature type="transmembrane region" description="Helical" evidence="1">
    <location>
        <begin position="96"/>
        <end position="118"/>
    </location>
</feature>
<evidence type="ECO:0000256" key="1">
    <source>
        <dbReference type="SAM" id="Phobius"/>
    </source>
</evidence>
<gene>
    <name evidence="2" type="ordered locus">Tmath_0912</name>
</gene>
<dbReference type="RefSeq" id="WP_013150143.1">
    <property type="nucleotide sequence ID" value="NC_014209.1"/>
</dbReference>
<evidence type="ECO:0008006" key="4">
    <source>
        <dbReference type="Google" id="ProtNLM"/>
    </source>
</evidence>
<dbReference type="EMBL" id="CP002032">
    <property type="protein sequence ID" value="ADH60647.1"/>
    <property type="molecule type" value="Genomic_DNA"/>
</dbReference>
<dbReference type="InterPro" id="IPR021737">
    <property type="entry name" value="Phage_phiKZ_Orf197"/>
</dbReference>
<feature type="transmembrane region" description="Helical" evidence="1">
    <location>
        <begin position="124"/>
        <end position="146"/>
    </location>
</feature>
<keyword evidence="3" id="KW-1185">Reference proteome</keyword>
<keyword evidence="1" id="KW-1133">Transmembrane helix</keyword>
<protein>
    <recommendedName>
        <fullName evidence="4">DUF3307 domain-containing protein</fullName>
    </recommendedName>
</protein>
<dbReference type="Pfam" id="PF11750">
    <property type="entry name" value="DUF3307"/>
    <property type="match status" value="1"/>
</dbReference>
<accession>A0ABN3Z0R2</accession>
<proteinExistence type="predicted"/>
<evidence type="ECO:0000313" key="3">
    <source>
        <dbReference type="Proteomes" id="UP000002064"/>
    </source>
</evidence>
<evidence type="ECO:0000313" key="2">
    <source>
        <dbReference type="EMBL" id="ADH60647.1"/>
    </source>
</evidence>
<feature type="transmembrane region" description="Helical" evidence="1">
    <location>
        <begin position="167"/>
        <end position="189"/>
    </location>
</feature>
<keyword evidence="1" id="KW-0812">Transmembrane</keyword>
<sequence>MNSQNFALTLLFLSHGLSDYLFQTDSIVLKKSKGLIEGFIKHFLVVLVLNLLVLPFFKFKAILFLIFLSFVHIIIDYLKYKIAKTDNVYFFIGDQIFHFLTIYFISLKLIDVFCFSYPEIYFKIFAVFCIYIYVIFGGAIFIKYVLLSLNIHISKMEITSSGKIIGMLERTLMMTLIAVNQIAAASFVIGAKSIARYKELDNKDFAEYYLIGTMLSMLIALFGGLLIKAILKI</sequence>
<name>A0ABN3Z0R2_THEM3</name>
<keyword evidence="1" id="KW-0472">Membrane</keyword>